<keyword evidence="2" id="KW-0238">DNA-binding</keyword>
<keyword evidence="1" id="KW-0805">Transcription regulation</keyword>
<feature type="domain" description="HTH asnC-type" evidence="4">
    <location>
        <begin position="1"/>
        <end position="62"/>
    </location>
</feature>
<dbReference type="InterPro" id="IPR019885">
    <property type="entry name" value="Tscrpt_reg_HTH_AsnC-type_CS"/>
</dbReference>
<evidence type="ECO:0000259" key="4">
    <source>
        <dbReference type="PROSITE" id="PS50956"/>
    </source>
</evidence>
<sequence>MDTTDKKLLALLQQDTKKTTKELSVKLNLSVTAVYERIKKLEREGIIDQYVALLNRNKIDKSFVVFCHIKLIQHTKEFLTTFEHQVVKLDEVLECFHVSGDYDYILKICVKDMEAYREFMVTKLTTLQHIGSTHSTFMIGEVKNTTAFTI</sequence>
<keyword evidence="6" id="KW-1185">Reference proteome</keyword>
<dbReference type="PROSITE" id="PS50956">
    <property type="entry name" value="HTH_ASNC_2"/>
    <property type="match status" value="1"/>
</dbReference>
<dbReference type="InterPro" id="IPR011991">
    <property type="entry name" value="ArsR-like_HTH"/>
</dbReference>
<accession>A0A7Y3R8M4</accession>
<dbReference type="PANTHER" id="PTHR30154:SF34">
    <property type="entry name" value="TRANSCRIPTIONAL REGULATOR AZLB"/>
    <property type="match status" value="1"/>
</dbReference>
<dbReference type="InterPro" id="IPR019887">
    <property type="entry name" value="Tscrpt_reg_AsnC/Lrp_C"/>
</dbReference>
<dbReference type="InterPro" id="IPR019888">
    <property type="entry name" value="Tscrpt_reg_AsnC-like"/>
</dbReference>
<dbReference type="Gene3D" id="3.30.70.920">
    <property type="match status" value="1"/>
</dbReference>
<dbReference type="GO" id="GO:0043565">
    <property type="term" value="F:sequence-specific DNA binding"/>
    <property type="evidence" value="ECO:0007669"/>
    <property type="project" value="InterPro"/>
</dbReference>
<dbReference type="EMBL" id="JABEVX010000002">
    <property type="protein sequence ID" value="NNT71545.1"/>
    <property type="molecule type" value="Genomic_DNA"/>
</dbReference>
<evidence type="ECO:0000313" key="6">
    <source>
        <dbReference type="Proteomes" id="UP000536509"/>
    </source>
</evidence>
<dbReference type="SMART" id="SM00344">
    <property type="entry name" value="HTH_ASNC"/>
    <property type="match status" value="1"/>
</dbReference>
<name>A0A7Y3R8M4_9FLAO</name>
<keyword evidence="3" id="KW-0804">Transcription</keyword>
<dbReference type="Proteomes" id="UP000536509">
    <property type="component" value="Unassembled WGS sequence"/>
</dbReference>
<dbReference type="Gene3D" id="1.10.10.10">
    <property type="entry name" value="Winged helix-like DNA-binding domain superfamily/Winged helix DNA-binding domain"/>
    <property type="match status" value="1"/>
</dbReference>
<evidence type="ECO:0000256" key="2">
    <source>
        <dbReference type="ARBA" id="ARBA00023125"/>
    </source>
</evidence>
<dbReference type="Pfam" id="PF01037">
    <property type="entry name" value="AsnC_trans_reg"/>
    <property type="match status" value="1"/>
</dbReference>
<dbReference type="RefSeq" id="WP_171221754.1">
    <property type="nucleotide sequence ID" value="NZ_CP121446.1"/>
</dbReference>
<dbReference type="Pfam" id="PF13412">
    <property type="entry name" value="HTH_24"/>
    <property type="match status" value="1"/>
</dbReference>
<dbReference type="InterPro" id="IPR011008">
    <property type="entry name" value="Dimeric_a/b-barrel"/>
</dbReference>
<dbReference type="AlphaFoldDB" id="A0A7Y3R8M4"/>
<dbReference type="GO" id="GO:0043200">
    <property type="term" value="P:response to amino acid"/>
    <property type="evidence" value="ECO:0007669"/>
    <property type="project" value="TreeGrafter"/>
</dbReference>
<dbReference type="SUPFAM" id="SSF54909">
    <property type="entry name" value="Dimeric alpha+beta barrel"/>
    <property type="match status" value="1"/>
</dbReference>
<evidence type="ECO:0000313" key="5">
    <source>
        <dbReference type="EMBL" id="NNT71545.1"/>
    </source>
</evidence>
<reference evidence="5 6" key="1">
    <citation type="submission" date="2020-05" db="EMBL/GenBank/DDBJ databases">
        <title>Draft genome of Flavobacterium sp. IMCC34852.</title>
        <authorList>
            <person name="Song J."/>
            <person name="Cho J.-C."/>
        </authorList>
    </citation>
    <scope>NUCLEOTIDE SEQUENCE [LARGE SCALE GENOMIC DNA]</scope>
    <source>
        <strain evidence="5 6">IMCC34852</strain>
    </source>
</reference>
<proteinExistence type="predicted"/>
<dbReference type="PANTHER" id="PTHR30154">
    <property type="entry name" value="LEUCINE-RESPONSIVE REGULATORY PROTEIN"/>
    <property type="match status" value="1"/>
</dbReference>
<dbReference type="GO" id="GO:0006355">
    <property type="term" value="P:regulation of DNA-templated transcription"/>
    <property type="evidence" value="ECO:0007669"/>
    <property type="project" value="UniProtKB-ARBA"/>
</dbReference>
<dbReference type="PRINTS" id="PR00033">
    <property type="entry name" value="HTHASNC"/>
</dbReference>
<dbReference type="InterPro" id="IPR036388">
    <property type="entry name" value="WH-like_DNA-bd_sf"/>
</dbReference>
<dbReference type="InterPro" id="IPR000485">
    <property type="entry name" value="AsnC-type_HTH_dom"/>
</dbReference>
<dbReference type="InterPro" id="IPR036390">
    <property type="entry name" value="WH_DNA-bd_sf"/>
</dbReference>
<evidence type="ECO:0000256" key="3">
    <source>
        <dbReference type="ARBA" id="ARBA00023163"/>
    </source>
</evidence>
<organism evidence="5 6">
    <name type="scientific">Flavobacterium rivulicola</name>
    <dbReference type="NCBI Taxonomy" id="2732161"/>
    <lineage>
        <taxon>Bacteria</taxon>
        <taxon>Pseudomonadati</taxon>
        <taxon>Bacteroidota</taxon>
        <taxon>Flavobacteriia</taxon>
        <taxon>Flavobacteriales</taxon>
        <taxon>Flavobacteriaceae</taxon>
        <taxon>Flavobacterium</taxon>
    </lineage>
</organism>
<comment type="caution">
    <text evidence="5">The sequence shown here is derived from an EMBL/GenBank/DDBJ whole genome shotgun (WGS) entry which is preliminary data.</text>
</comment>
<gene>
    <name evidence="5" type="ORF">HKT18_04865</name>
</gene>
<dbReference type="GO" id="GO:0005829">
    <property type="term" value="C:cytosol"/>
    <property type="evidence" value="ECO:0007669"/>
    <property type="project" value="TreeGrafter"/>
</dbReference>
<dbReference type="CDD" id="cd00090">
    <property type="entry name" value="HTH_ARSR"/>
    <property type="match status" value="1"/>
</dbReference>
<dbReference type="SUPFAM" id="SSF46785">
    <property type="entry name" value="Winged helix' DNA-binding domain"/>
    <property type="match status" value="1"/>
</dbReference>
<dbReference type="PROSITE" id="PS00519">
    <property type="entry name" value="HTH_ASNC_1"/>
    <property type="match status" value="1"/>
</dbReference>
<evidence type="ECO:0000256" key="1">
    <source>
        <dbReference type="ARBA" id="ARBA00023015"/>
    </source>
</evidence>
<protein>
    <submittedName>
        <fullName evidence="5">Lrp/AsnC family transcriptional regulator</fullName>
    </submittedName>
</protein>